<keyword evidence="4" id="KW-1185">Reference proteome</keyword>
<accession>A0A427YSE7</accession>
<dbReference type="Pfam" id="PF07992">
    <property type="entry name" value="Pyr_redox_2"/>
    <property type="match status" value="1"/>
</dbReference>
<dbReference type="Proteomes" id="UP000279259">
    <property type="component" value="Unassembled WGS sequence"/>
</dbReference>
<dbReference type="GO" id="GO:0004174">
    <property type="term" value="F:electron-transferring-flavoprotein dehydrogenase activity"/>
    <property type="evidence" value="ECO:0007669"/>
    <property type="project" value="TreeGrafter"/>
</dbReference>
<feature type="region of interest" description="Disordered" evidence="1">
    <location>
        <begin position="77"/>
        <end position="124"/>
    </location>
</feature>
<dbReference type="OrthoDB" id="202203at2759"/>
<dbReference type="PRINTS" id="PR00368">
    <property type="entry name" value="FADPNR"/>
</dbReference>
<name>A0A427YSE7_9TREE</name>
<dbReference type="InterPro" id="IPR036188">
    <property type="entry name" value="FAD/NAD-bd_sf"/>
</dbReference>
<dbReference type="PANTHER" id="PTHR43735">
    <property type="entry name" value="APOPTOSIS-INDUCING FACTOR 1"/>
    <property type="match status" value="1"/>
</dbReference>
<sequence>MVPAPLPSRTVVVLGASYGGARAARILSQSLPPDWRLVVIDRNSHMNHVYVFPRFTILPKHAPKAYIPYTNHLITPPPLDKSSASSPASSPESDLPTPPRTPSSTSLALSDDEEDDSRRTWIQGSVTSMTSHSVTFTRPCRRRDLSDSSASFASAHSHTTTGTFDGPDETIYFDYAVYALGSGMPDPVNVWSEHPNMPSGIVFDHHEHGLGTKKCGVRWMQKKAQQLKKAQRIVIVGGGALGIQFATDLKDVYPNKEVTLLHSRMRFMPHYPVAMHTAIVEGLDRLGVNVVLGERVVTWPNEPEHLGLPKILRTDKGRQFEADLVLPCTGQKPHVSIMASLSPSTISPITSRIRVHPTMQVSNGPVRPVGPRANTLERLSNLSLHAPPTPPASNRGSSDTSASENDDEDDLSHVFAVGDCAETGAIQAGHTAYWQAEVAARNIIRLIERQEGRAKEELENYKPGPPAIKVSLGLKTAVTANGDEVKVSHEGVEDLQALIMWPSLNAQDLDVNA</sequence>
<reference evidence="3 4" key="1">
    <citation type="submission" date="2018-11" db="EMBL/GenBank/DDBJ databases">
        <title>Genome sequence of Saitozyma podzolica DSM 27192.</title>
        <authorList>
            <person name="Aliyu H."/>
            <person name="Gorte O."/>
            <person name="Ochsenreither K."/>
        </authorList>
    </citation>
    <scope>NUCLEOTIDE SEQUENCE [LARGE SCALE GENOMIC DNA]</scope>
    <source>
        <strain evidence="3 4">DSM 27192</strain>
    </source>
</reference>
<evidence type="ECO:0000313" key="3">
    <source>
        <dbReference type="EMBL" id="RSH94002.1"/>
    </source>
</evidence>
<evidence type="ECO:0000256" key="1">
    <source>
        <dbReference type="SAM" id="MobiDB-lite"/>
    </source>
</evidence>
<evidence type="ECO:0000313" key="4">
    <source>
        <dbReference type="Proteomes" id="UP000279259"/>
    </source>
</evidence>
<gene>
    <name evidence="3" type="ORF">EHS25_006655</name>
</gene>
<proteinExistence type="predicted"/>
<dbReference type="GO" id="GO:0050660">
    <property type="term" value="F:flavin adenine dinucleotide binding"/>
    <property type="evidence" value="ECO:0007669"/>
    <property type="project" value="TreeGrafter"/>
</dbReference>
<dbReference type="Gene3D" id="3.50.50.60">
    <property type="entry name" value="FAD/NAD(P)-binding domain"/>
    <property type="match status" value="2"/>
</dbReference>
<protein>
    <recommendedName>
        <fullName evidence="2">FAD/NAD(P)-binding domain-containing protein</fullName>
    </recommendedName>
</protein>
<comment type="caution">
    <text evidence="3">The sequence shown here is derived from an EMBL/GenBank/DDBJ whole genome shotgun (WGS) entry which is preliminary data.</text>
</comment>
<dbReference type="Gene3D" id="3.50.50.100">
    <property type="match status" value="2"/>
</dbReference>
<dbReference type="EMBL" id="RSCD01000003">
    <property type="protein sequence ID" value="RSH94002.1"/>
    <property type="molecule type" value="Genomic_DNA"/>
</dbReference>
<dbReference type="AlphaFoldDB" id="A0A427YSE7"/>
<dbReference type="GO" id="GO:0005737">
    <property type="term" value="C:cytoplasm"/>
    <property type="evidence" value="ECO:0007669"/>
    <property type="project" value="TreeGrafter"/>
</dbReference>
<evidence type="ECO:0000259" key="2">
    <source>
        <dbReference type="Pfam" id="PF07992"/>
    </source>
</evidence>
<dbReference type="STRING" id="1890683.A0A427YSE7"/>
<organism evidence="3 4">
    <name type="scientific">Saitozyma podzolica</name>
    <dbReference type="NCBI Taxonomy" id="1890683"/>
    <lineage>
        <taxon>Eukaryota</taxon>
        <taxon>Fungi</taxon>
        <taxon>Dikarya</taxon>
        <taxon>Basidiomycota</taxon>
        <taxon>Agaricomycotina</taxon>
        <taxon>Tremellomycetes</taxon>
        <taxon>Tremellales</taxon>
        <taxon>Trimorphomycetaceae</taxon>
        <taxon>Saitozyma</taxon>
    </lineage>
</organism>
<dbReference type="SUPFAM" id="SSF51905">
    <property type="entry name" value="FAD/NAD(P)-binding domain"/>
    <property type="match status" value="1"/>
</dbReference>
<dbReference type="FunFam" id="3.50.50.60:FF:000380">
    <property type="entry name" value="Chromosome 1, whole genome shotgun sequence"/>
    <property type="match status" value="1"/>
</dbReference>
<feature type="compositionally biased region" description="Polar residues" evidence="1">
    <location>
        <begin position="392"/>
        <end position="403"/>
    </location>
</feature>
<feature type="domain" description="FAD/NAD(P)-binding" evidence="2">
    <location>
        <begin position="10"/>
        <end position="338"/>
    </location>
</feature>
<feature type="region of interest" description="Disordered" evidence="1">
    <location>
        <begin position="382"/>
        <end position="409"/>
    </location>
</feature>
<feature type="compositionally biased region" description="Low complexity" evidence="1">
    <location>
        <begin position="80"/>
        <end position="95"/>
    </location>
</feature>
<dbReference type="InterPro" id="IPR023753">
    <property type="entry name" value="FAD/NAD-binding_dom"/>
</dbReference>
<dbReference type="PANTHER" id="PTHR43735:SF2">
    <property type="entry name" value="FE-REGULATED PROTEIN 8"/>
    <property type="match status" value="1"/>
</dbReference>